<proteinExistence type="predicted"/>
<accession>A0A3G5A9M0</accession>
<dbReference type="Gene3D" id="3.10.20.90">
    <property type="entry name" value="Phosphatidylinositol 3-kinase Catalytic Subunit, Chain A, domain 1"/>
    <property type="match status" value="1"/>
</dbReference>
<dbReference type="PANTHER" id="PTHR10969">
    <property type="entry name" value="MICROTUBULE-ASSOCIATED PROTEINS 1A/1B LIGHT CHAIN 3-RELATED"/>
    <property type="match status" value="1"/>
</dbReference>
<dbReference type="EMBL" id="MK072335">
    <property type="protein sequence ID" value="AYV82049.1"/>
    <property type="molecule type" value="Genomic_DNA"/>
</dbReference>
<evidence type="ECO:0000313" key="4">
    <source>
        <dbReference type="EMBL" id="AYV82049.1"/>
    </source>
</evidence>
<dbReference type="SUPFAM" id="SSF54236">
    <property type="entry name" value="Ubiquitin-like"/>
    <property type="match status" value="1"/>
</dbReference>
<reference evidence="4" key="1">
    <citation type="submission" date="2018-10" db="EMBL/GenBank/DDBJ databases">
        <title>Hidden diversity of soil giant viruses.</title>
        <authorList>
            <person name="Schulz F."/>
            <person name="Alteio L."/>
            <person name="Goudeau D."/>
            <person name="Ryan E.M."/>
            <person name="Malmstrom R.R."/>
            <person name="Blanchard J."/>
            <person name="Woyke T."/>
        </authorList>
    </citation>
    <scope>NUCLEOTIDE SEQUENCE</scope>
    <source>
        <strain evidence="4">HOV1</strain>
    </source>
</reference>
<evidence type="ECO:0000256" key="3">
    <source>
        <dbReference type="ARBA" id="ARBA00023288"/>
    </source>
</evidence>
<comment type="subcellular location">
    <subcellularLocation>
        <location evidence="1">Membrane</location>
    </subcellularLocation>
</comment>
<dbReference type="InterPro" id="IPR029071">
    <property type="entry name" value="Ubiquitin-like_domsf"/>
</dbReference>
<name>A0A3G5A9M0_9VIRU</name>
<gene>
    <name evidence="4" type="ORF">Homavirus4_12</name>
</gene>
<protein>
    <submittedName>
        <fullName evidence="4">Autophagy protein Atg8 ubiquitin-like protein</fullName>
    </submittedName>
</protein>
<evidence type="ECO:0000256" key="1">
    <source>
        <dbReference type="ARBA" id="ARBA00004370"/>
    </source>
</evidence>
<dbReference type="Pfam" id="PF02991">
    <property type="entry name" value="ATG8"/>
    <property type="match status" value="1"/>
</dbReference>
<dbReference type="InterPro" id="IPR004241">
    <property type="entry name" value="Atg8-like"/>
</dbReference>
<sequence>MWRYLVKTPQPSKSNFTFKMQHSFEKRLKESQRLKERYQNKVPIIVEKADHSILPEIKRSKYLIENDVTIAQLIYLLRSNIQLSSSEAIFLYVDNSHIPSNADKIESVYKKYADKDGFLYITYAAENTFG</sequence>
<dbReference type="GO" id="GO:0016020">
    <property type="term" value="C:membrane"/>
    <property type="evidence" value="ECO:0007669"/>
    <property type="project" value="UniProtKB-SubCell"/>
</dbReference>
<organism evidence="4">
    <name type="scientific">Homavirus sp</name>
    <dbReference type="NCBI Taxonomy" id="2487769"/>
    <lineage>
        <taxon>Viruses</taxon>
        <taxon>Varidnaviria</taxon>
        <taxon>Bamfordvirae</taxon>
        <taxon>Nucleocytoviricota</taxon>
        <taxon>Megaviricetes</taxon>
        <taxon>Imitervirales</taxon>
        <taxon>Mimiviridae</taxon>
        <taxon>Klosneuvirinae</taxon>
    </lineage>
</organism>
<keyword evidence="3" id="KW-0449">Lipoprotein</keyword>
<keyword evidence="2" id="KW-0472">Membrane</keyword>
<evidence type="ECO:0000256" key="2">
    <source>
        <dbReference type="ARBA" id="ARBA00023136"/>
    </source>
</evidence>